<protein>
    <submittedName>
        <fullName evidence="2">Putative EF-hand domain pair protein</fullName>
    </submittedName>
</protein>
<evidence type="ECO:0000313" key="2">
    <source>
        <dbReference type="EMBL" id="PRQ53217.1"/>
    </source>
</evidence>
<gene>
    <name evidence="2" type="ORF">RchiOBHm_Chr2g0164041</name>
</gene>
<comment type="caution">
    <text evidence="2">The sequence shown here is derived from an EMBL/GenBank/DDBJ whole genome shotgun (WGS) entry which is preliminary data.</text>
</comment>
<dbReference type="AlphaFoldDB" id="A0A2P6S3H0"/>
<accession>A0A2P6S3H0</accession>
<dbReference type="Gramene" id="PRQ53217">
    <property type="protein sequence ID" value="PRQ53217"/>
    <property type="gene ID" value="RchiOBHm_Chr2g0164041"/>
</dbReference>
<dbReference type="InterPro" id="IPR002048">
    <property type="entry name" value="EF_hand_dom"/>
</dbReference>
<dbReference type="GO" id="GO:0005509">
    <property type="term" value="F:calcium ion binding"/>
    <property type="evidence" value="ECO:0007669"/>
    <property type="project" value="InterPro"/>
</dbReference>
<proteinExistence type="predicted"/>
<dbReference type="Pfam" id="PF25284">
    <property type="entry name" value="DUF7874"/>
    <property type="match status" value="1"/>
</dbReference>
<evidence type="ECO:0000259" key="1">
    <source>
        <dbReference type="PROSITE" id="PS50222"/>
    </source>
</evidence>
<organism evidence="2 3">
    <name type="scientific">Rosa chinensis</name>
    <name type="common">China rose</name>
    <dbReference type="NCBI Taxonomy" id="74649"/>
    <lineage>
        <taxon>Eukaryota</taxon>
        <taxon>Viridiplantae</taxon>
        <taxon>Streptophyta</taxon>
        <taxon>Embryophyta</taxon>
        <taxon>Tracheophyta</taxon>
        <taxon>Spermatophyta</taxon>
        <taxon>Magnoliopsida</taxon>
        <taxon>eudicotyledons</taxon>
        <taxon>Gunneridae</taxon>
        <taxon>Pentapetalae</taxon>
        <taxon>rosids</taxon>
        <taxon>fabids</taxon>
        <taxon>Rosales</taxon>
        <taxon>Rosaceae</taxon>
        <taxon>Rosoideae</taxon>
        <taxon>Rosoideae incertae sedis</taxon>
        <taxon>Rosa</taxon>
    </lineage>
</organism>
<evidence type="ECO:0000313" key="3">
    <source>
        <dbReference type="Proteomes" id="UP000238479"/>
    </source>
</evidence>
<sequence length="159" mass="17424">MGNTLRGGGTEERTSDISIIADDYYEANIKGNESTQSSIAESGFYRAICEIVEKINHQHNNTQINVPTEKKLKEAFKANHREGTGKLTKEEFGRCVQQVIREAGISGYGAKDSLIYIFGVPITALLIKQSVMPRAVSNDYFIPGVTSATALVLAKLNKI</sequence>
<name>A0A2P6S3H0_ROSCH</name>
<keyword evidence="3" id="KW-1185">Reference proteome</keyword>
<dbReference type="PANTHER" id="PTHR37216:SF1">
    <property type="entry name" value="EXPRESSED PROTEIN"/>
    <property type="match status" value="1"/>
</dbReference>
<dbReference type="Proteomes" id="UP000238479">
    <property type="component" value="Chromosome 2"/>
</dbReference>
<dbReference type="STRING" id="74649.A0A2P6S3H0"/>
<dbReference type="InterPro" id="IPR057196">
    <property type="entry name" value="DUF7874"/>
</dbReference>
<reference evidence="2 3" key="1">
    <citation type="journal article" date="2018" name="Nat. Genet.">
        <title>The Rosa genome provides new insights in the design of modern roses.</title>
        <authorList>
            <person name="Bendahmane M."/>
        </authorList>
    </citation>
    <scope>NUCLEOTIDE SEQUENCE [LARGE SCALE GENOMIC DNA]</scope>
    <source>
        <strain evidence="3">cv. Old Blush</strain>
    </source>
</reference>
<dbReference type="OMA" id="FYRAICE"/>
<feature type="domain" description="EF-hand" evidence="1">
    <location>
        <begin position="67"/>
        <end position="102"/>
    </location>
</feature>
<dbReference type="PROSITE" id="PS50222">
    <property type="entry name" value="EF_HAND_2"/>
    <property type="match status" value="1"/>
</dbReference>
<dbReference type="OrthoDB" id="785636at2759"/>
<dbReference type="PANTHER" id="PTHR37216">
    <property type="entry name" value="EXPRESSED PROTEIN"/>
    <property type="match status" value="1"/>
</dbReference>
<dbReference type="EMBL" id="PDCK01000040">
    <property type="protein sequence ID" value="PRQ53217.1"/>
    <property type="molecule type" value="Genomic_DNA"/>
</dbReference>